<name>A0A255GJ08_9ACTN</name>
<feature type="domain" description="6-phosphogluconate dehydrogenase NADP-binding" evidence="5">
    <location>
        <begin position="1"/>
        <end position="149"/>
    </location>
</feature>
<keyword evidence="2" id="KW-0560">Oxidoreductase</keyword>
<evidence type="ECO:0000313" key="8">
    <source>
        <dbReference type="Proteomes" id="UP000215896"/>
    </source>
</evidence>
<dbReference type="InterPro" id="IPR036291">
    <property type="entry name" value="NAD(P)-bd_dom_sf"/>
</dbReference>
<evidence type="ECO:0000259" key="5">
    <source>
        <dbReference type="Pfam" id="PF03446"/>
    </source>
</evidence>
<dbReference type="Pfam" id="PF03446">
    <property type="entry name" value="NAD_binding_2"/>
    <property type="match status" value="1"/>
</dbReference>
<comment type="caution">
    <text evidence="7">The sequence shown here is derived from an EMBL/GenBank/DDBJ whole genome shotgun (WGS) entry which is preliminary data.</text>
</comment>
<dbReference type="AlphaFoldDB" id="A0A255GJ08"/>
<dbReference type="SUPFAM" id="SSF51735">
    <property type="entry name" value="NAD(P)-binding Rossmann-fold domains"/>
    <property type="match status" value="1"/>
</dbReference>
<proteinExistence type="inferred from homology"/>
<dbReference type="PANTHER" id="PTHR43580:SF2">
    <property type="entry name" value="CYTOKINE-LIKE NUCLEAR FACTOR N-PAC"/>
    <property type="match status" value="1"/>
</dbReference>
<feature type="domain" description="3-hydroxyisobutyrate dehydrogenase-like NAD-binding" evidence="6">
    <location>
        <begin position="157"/>
        <end position="269"/>
    </location>
</feature>
<dbReference type="Gene3D" id="1.10.1040.10">
    <property type="entry name" value="N-(1-d-carboxylethyl)-l-norvaline Dehydrogenase, domain 2"/>
    <property type="match status" value="1"/>
</dbReference>
<evidence type="ECO:0000256" key="2">
    <source>
        <dbReference type="ARBA" id="ARBA00023002"/>
    </source>
</evidence>
<keyword evidence="8" id="KW-1185">Reference proteome</keyword>
<dbReference type="Proteomes" id="UP000215896">
    <property type="component" value="Unassembled WGS sequence"/>
</dbReference>
<evidence type="ECO:0000256" key="1">
    <source>
        <dbReference type="ARBA" id="ARBA00009080"/>
    </source>
</evidence>
<protein>
    <submittedName>
        <fullName evidence="7">6-phosphogluconate dehydrogenase</fullName>
    </submittedName>
</protein>
<evidence type="ECO:0000313" key="7">
    <source>
        <dbReference type="EMBL" id="OYO12974.1"/>
    </source>
</evidence>
<dbReference type="InterPro" id="IPR051265">
    <property type="entry name" value="HIBADH-related_NP60_sf"/>
</dbReference>
<dbReference type="GO" id="GO:0050661">
    <property type="term" value="F:NADP binding"/>
    <property type="evidence" value="ECO:0007669"/>
    <property type="project" value="InterPro"/>
</dbReference>
<dbReference type="InterPro" id="IPR006115">
    <property type="entry name" value="6PGDH_NADP-bd"/>
</dbReference>
<dbReference type="Pfam" id="PF14833">
    <property type="entry name" value="NAD_binding_11"/>
    <property type="match status" value="1"/>
</dbReference>
<dbReference type="OrthoDB" id="5176214at2"/>
<sequence>MGSAMARRLLAAEHKVAVWNRTRSKAEALQADGATVADTIGELADQDVVFVMVSTPKDLEEVVLGENGLLSGSNKPQVIVDCSTVNTETSKKIRDAVVAAGSEFLAAPISGNPHMVDEGTSVMVASGPEETYEKVRPYLEAIGKASVHAGEDEQSRLVKLCHNLYLGLIVQSVSEVTTLAEKAGVPRAAFLEFLNNTVLGTEWVRRRTPDMLSLDLTPTFTTELLRKDFDLGLAAAREHEVTMPLAGSVFQLLQAAIGRGYRDDDFLSLFAVEAASSGLTLEPQTTESDESQS</sequence>
<dbReference type="InterPro" id="IPR013328">
    <property type="entry name" value="6PGD_dom2"/>
</dbReference>
<dbReference type="InterPro" id="IPR015815">
    <property type="entry name" value="HIBADH-related"/>
</dbReference>
<dbReference type="InterPro" id="IPR008927">
    <property type="entry name" value="6-PGluconate_DH-like_C_sf"/>
</dbReference>
<dbReference type="InterPro" id="IPR029154">
    <property type="entry name" value="HIBADH-like_NADP-bd"/>
</dbReference>
<accession>A0A255GJ08</accession>
<evidence type="ECO:0000259" key="6">
    <source>
        <dbReference type="Pfam" id="PF14833"/>
    </source>
</evidence>
<organism evidence="7 8">
    <name type="scientific">Enemella evansiae</name>
    <dbReference type="NCBI Taxonomy" id="2016499"/>
    <lineage>
        <taxon>Bacteria</taxon>
        <taxon>Bacillati</taxon>
        <taxon>Actinomycetota</taxon>
        <taxon>Actinomycetes</taxon>
        <taxon>Propionibacteriales</taxon>
        <taxon>Propionibacteriaceae</taxon>
        <taxon>Enemella</taxon>
    </lineage>
</organism>
<dbReference type="SUPFAM" id="SSF48179">
    <property type="entry name" value="6-phosphogluconate dehydrogenase C-terminal domain-like"/>
    <property type="match status" value="1"/>
</dbReference>
<dbReference type="Gene3D" id="3.40.50.720">
    <property type="entry name" value="NAD(P)-binding Rossmann-like Domain"/>
    <property type="match status" value="1"/>
</dbReference>
<gene>
    <name evidence="7" type="ORF">CGZ94_12265</name>
</gene>
<feature type="active site" evidence="4">
    <location>
        <position position="159"/>
    </location>
</feature>
<dbReference type="GO" id="GO:0051287">
    <property type="term" value="F:NAD binding"/>
    <property type="evidence" value="ECO:0007669"/>
    <property type="project" value="InterPro"/>
</dbReference>
<dbReference type="EMBL" id="NMVO01000014">
    <property type="protein sequence ID" value="OYO12974.1"/>
    <property type="molecule type" value="Genomic_DNA"/>
</dbReference>
<comment type="similarity">
    <text evidence="1">Belongs to the HIBADH-related family.</text>
</comment>
<dbReference type="PIRSF" id="PIRSF000103">
    <property type="entry name" value="HIBADH"/>
    <property type="match status" value="1"/>
</dbReference>
<evidence type="ECO:0000256" key="4">
    <source>
        <dbReference type="PIRSR" id="PIRSR000103-1"/>
    </source>
</evidence>
<dbReference type="PANTHER" id="PTHR43580">
    <property type="entry name" value="OXIDOREDUCTASE GLYR1-RELATED"/>
    <property type="match status" value="1"/>
</dbReference>
<reference evidence="7 8" key="1">
    <citation type="submission" date="2017-07" db="EMBL/GenBank/DDBJ databases">
        <title>Draft whole genome sequences of clinical Proprionibacteriaceae strains.</title>
        <authorList>
            <person name="Bernier A.-M."/>
            <person name="Bernard K."/>
            <person name="Domingo M.-C."/>
        </authorList>
    </citation>
    <scope>NUCLEOTIDE SEQUENCE [LARGE SCALE GENOMIC DNA]</scope>
    <source>
        <strain evidence="7 8">NML 030167</strain>
    </source>
</reference>
<keyword evidence="3" id="KW-0520">NAD</keyword>
<evidence type="ECO:0000256" key="3">
    <source>
        <dbReference type="ARBA" id="ARBA00023027"/>
    </source>
</evidence>
<dbReference type="GO" id="GO:0016491">
    <property type="term" value="F:oxidoreductase activity"/>
    <property type="evidence" value="ECO:0007669"/>
    <property type="project" value="UniProtKB-KW"/>
</dbReference>